<dbReference type="EMBL" id="JAWMWH010000003">
    <property type="protein sequence ID" value="MEJ6401079.1"/>
    <property type="molecule type" value="Genomic_DNA"/>
</dbReference>
<feature type="transmembrane region" description="Helical" evidence="8">
    <location>
        <begin position="160"/>
        <end position="178"/>
    </location>
</feature>
<accession>A0ABU8SMV1</accession>
<evidence type="ECO:0000313" key="10">
    <source>
        <dbReference type="Proteomes" id="UP001370590"/>
    </source>
</evidence>
<feature type="transmembrane region" description="Helical" evidence="8">
    <location>
        <begin position="190"/>
        <end position="219"/>
    </location>
</feature>
<keyword evidence="10" id="KW-1185">Reference proteome</keyword>
<keyword evidence="7 8" id="KW-0472">Membrane</keyword>
<evidence type="ECO:0000256" key="7">
    <source>
        <dbReference type="ARBA" id="ARBA00023136"/>
    </source>
</evidence>
<evidence type="ECO:0000256" key="5">
    <source>
        <dbReference type="ARBA" id="ARBA00022692"/>
    </source>
</evidence>
<comment type="subcellular location">
    <subcellularLocation>
        <location evidence="1">Cell membrane</location>
        <topology evidence="1">Multi-pass membrane protein</topology>
    </subcellularLocation>
</comment>
<dbReference type="InterPro" id="IPR011606">
    <property type="entry name" value="Brnchd-chn_aa_trnsp_permease"/>
</dbReference>
<evidence type="ECO:0000256" key="6">
    <source>
        <dbReference type="ARBA" id="ARBA00022989"/>
    </source>
</evidence>
<evidence type="ECO:0000256" key="4">
    <source>
        <dbReference type="ARBA" id="ARBA00022475"/>
    </source>
</evidence>
<evidence type="ECO:0000256" key="2">
    <source>
        <dbReference type="ARBA" id="ARBA00010735"/>
    </source>
</evidence>
<dbReference type="Proteomes" id="UP001370590">
    <property type="component" value="Unassembled WGS sequence"/>
</dbReference>
<feature type="transmembrane region" description="Helical" evidence="8">
    <location>
        <begin position="42"/>
        <end position="62"/>
    </location>
</feature>
<feature type="transmembrane region" description="Helical" evidence="8">
    <location>
        <begin position="128"/>
        <end position="153"/>
    </location>
</feature>
<evidence type="ECO:0000256" key="8">
    <source>
        <dbReference type="SAM" id="Phobius"/>
    </source>
</evidence>
<feature type="transmembrane region" description="Helical" evidence="8">
    <location>
        <begin position="12"/>
        <end position="30"/>
    </location>
</feature>
<protein>
    <submittedName>
        <fullName evidence="9">AzlC family ABC transporter permease</fullName>
    </submittedName>
</protein>
<dbReference type="RefSeq" id="WP_339960928.1">
    <property type="nucleotide sequence ID" value="NZ_JAWMWH010000003.1"/>
</dbReference>
<keyword evidence="6 8" id="KW-1133">Transmembrane helix</keyword>
<feature type="transmembrane region" description="Helical" evidence="8">
    <location>
        <begin position="68"/>
        <end position="87"/>
    </location>
</feature>
<proteinExistence type="inferred from homology"/>
<dbReference type="Pfam" id="PF03591">
    <property type="entry name" value="AzlC"/>
    <property type="match status" value="1"/>
</dbReference>
<keyword evidence="4" id="KW-1003">Cell membrane</keyword>
<keyword evidence="3" id="KW-0813">Transport</keyword>
<dbReference type="PANTHER" id="PTHR34979">
    <property type="entry name" value="INNER MEMBRANE PROTEIN YGAZ"/>
    <property type="match status" value="1"/>
</dbReference>
<gene>
    <name evidence="9" type="ORF">R4146_07980</name>
</gene>
<dbReference type="PANTHER" id="PTHR34979:SF1">
    <property type="entry name" value="INNER MEMBRANE PROTEIN YGAZ"/>
    <property type="match status" value="1"/>
</dbReference>
<keyword evidence="5 8" id="KW-0812">Transmembrane</keyword>
<evidence type="ECO:0000256" key="3">
    <source>
        <dbReference type="ARBA" id="ARBA00022448"/>
    </source>
</evidence>
<evidence type="ECO:0000313" key="9">
    <source>
        <dbReference type="EMBL" id="MEJ6401079.1"/>
    </source>
</evidence>
<sequence length="227" mass="25710">MNQPTFKYAFKATIPIMTGFIFLGTTYGIYMHQLGFNFIYPTLMAATIFGGSVEFVIGNLLLGKFNPWLALILTLIINSRHLFYAISMLEQYKGTGKKKFFMIFGMCDETFAINYATKVPKGIDHKEFMFYVTVLDYCYWVSGAFLGGVLGGLITIKLPGLDFVMTALFIVLFANQFISEKSHFSSITGIIWTVLALFIVGPQYFLIVALVMMVITLAIKYRREMVK</sequence>
<comment type="caution">
    <text evidence="9">The sequence shown here is derived from an EMBL/GenBank/DDBJ whole genome shotgun (WGS) entry which is preliminary data.</text>
</comment>
<reference evidence="9 10" key="1">
    <citation type="submission" date="2023-10" db="EMBL/GenBank/DDBJ databases">
        <title>Nicoliella lavandulae sp. nov. isolated from Lavandula angustifolia flowers.</title>
        <authorList>
            <person name="Alcantara C."/>
            <person name="Zuniga M."/>
            <person name="Landete J.M."/>
            <person name="Monedero V."/>
        </authorList>
    </citation>
    <scope>NUCLEOTIDE SEQUENCE [LARGE SCALE GENOMIC DNA]</scope>
    <source>
        <strain evidence="9 10">Es01</strain>
    </source>
</reference>
<name>A0ABU8SMV1_9LACO</name>
<evidence type="ECO:0000256" key="1">
    <source>
        <dbReference type="ARBA" id="ARBA00004651"/>
    </source>
</evidence>
<comment type="similarity">
    <text evidence="2">Belongs to the AzlC family.</text>
</comment>
<organism evidence="9 10">
    <name type="scientific">Nicoliella lavandulae</name>
    <dbReference type="NCBI Taxonomy" id="3082954"/>
    <lineage>
        <taxon>Bacteria</taxon>
        <taxon>Bacillati</taxon>
        <taxon>Bacillota</taxon>
        <taxon>Bacilli</taxon>
        <taxon>Lactobacillales</taxon>
        <taxon>Lactobacillaceae</taxon>
        <taxon>Nicoliella</taxon>
    </lineage>
</organism>